<feature type="active site" description="Acyl-ester intermediate" evidence="3">
    <location>
        <position position="236"/>
    </location>
</feature>
<feature type="binding site" evidence="4">
    <location>
        <position position="212"/>
    </location>
    <ligand>
        <name>substrate</name>
    </ligand>
</feature>
<evidence type="ECO:0000256" key="4">
    <source>
        <dbReference type="PIRSR" id="PIRSR001221-2"/>
    </source>
</evidence>
<evidence type="ECO:0000259" key="6">
    <source>
        <dbReference type="Pfam" id="PF01425"/>
    </source>
</evidence>
<dbReference type="InterPro" id="IPR036928">
    <property type="entry name" value="AS_sf"/>
</dbReference>
<keyword evidence="8" id="KW-1185">Reference proteome</keyword>
<evidence type="ECO:0000313" key="8">
    <source>
        <dbReference type="Proteomes" id="UP000277580"/>
    </source>
</evidence>
<dbReference type="STRING" id="1392247.A0A3N4KC77"/>
<gene>
    <name evidence="7" type="ORF">P167DRAFT_539536</name>
</gene>
<evidence type="ECO:0000256" key="1">
    <source>
        <dbReference type="ARBA" id="ARBA00009199"/>
    </source>
</evidence>
<dbReference type="AlphaFoldDB" id="A0A3N4KC77"/>
<dbReference type="Proteomes" id="UP000277580">
    <property type="component" value="Unassembled WGS sequence"/>
</dbReference>
<name>A0A3N4KC77_9PEZI</name>
<reference evidence="7 8" key="1">
    <citation type="journal article" date="2018" name="Nat. Ecol. Evol.">
        <title>Pezizomycetes genomes reveal the molecular basis of ectomycorrhizal truffle lifestyle.</title>
        <authorList>
            <person name="Murat C."/>
            <person name="Payen T."/>
            <person name="Noel B."/>
            <person name="Kuo A."/>
            <person name="Morin E."/>
            <person name="Chen J."/>
            <person name="Kohler A."/>
            <person name="Krizsan K."/>
            <person name="Balestrini R."/>
            <person name="Da Silva C."/>
            <person name="Montanini B."/>
            <person name="Hainaut M."/>
            <person name="Levati E."/>
            <person name="Barry K.W."/>
            <person name="Belfiori B."/>
            <person name="Cichocki N."/>
            <person name="Clum A."/>
            <person name="Dockter R.B."/>
            <person name="Fauchery L."/>
            <person name="Guy J."/>
            <person name="Iotti M."/>
            <person name="Le Tacon F."/>
            <person name="Lindquist E.A."/>
            <person name="Lipzen A."/>
            <person name="Malagnac F."/>
            <person name="Mello A."/>
            <person name="Molinier V."/>
            <person name="Miyauchi S."/>
            <person name="Poulain J."/>
            <person name="Riccioni C."/>
            <person name="Rubini A."/>
            <person name="Sitrit Y."/>
            <person name="Splivallo R."/>
            <person name="Traeger S."/>
            <person name="Wang M."/>
            <person name="Zifcakova L."/>
            <person name="Wipf D."/>
            <person name="Zambonelli A."/>
            <person name="Paolocci F."/>
            <person name="Nowrousian M."/>
            <person name="Ottonello S."/>
            <person name="Baldrian P."/>
            <person name="Spatafora J.W."/>
            <person name="Henrissat B."/>
            <person name="Nagy L.G."/>
            <person name="Aury J.M."/>
            <person name="Wincker P."/>
            <person name="Grigoriev I.V."/>
            <person name="Bonfante P."/>
            <person name="Martin F.M."/>
        </authorList>
    </citation>
    <scope>NUCLEOTIDE SEQUENCE [LARGE SCALE GENOMIC DNA]</scope>
    <source>
        <strain evidence="7 8">CCBAS932</strain>
    </source>
</reference>
<dbReference type="SUPFAM" id="SSF75304">
    <property type="entry name" value="Amidase signature (AS) enzymes"/>
    <property type="match status" value="1"/>
</dbReference>
<dbReference type="Pfam" id="PF01425">
    <property type="entry name" value="Amidase"/>
    <property type="match status" value="1"/>
</dbReference>
<evidence type="ECO:0000256" key="3">
    <source>
        <dbReference type="PIRSR" id="PIRSR001221-1"/>
    </source>
</evidence>
<dbReference type="FunCoup" id="A0A3N4KC77">
    <property type="interactions" value="53"/>
</dbReference>
<feature type="active site" description="Charge relay system" evidence="3">
    <location>
        <position position="212"/>
    </location>
</feature>
<feature type="binding site" evidence="4">
    <location>
        <begin position="233"/>
        <end position="236"/>
    </location>
    <ligand>
        <name>substrate</name>
    </ligand>
</feature>
<sequence>MSSTNWKDRVKAKRAELLKIYKPYLITRETFKKALLLTDISNIFNEGGIAYGFLTAREKMMTEEPDAVVVLDMLRRGEWSCTELVTAYIKRSTIIRQLTNTLTEPLFPSALARAAELDALPAAHRGPLHGLPITVKDQFHVPGSDTTIGYVSYIGNASTLPPSVLTEMFASLGAIIFAKTNVPQSIMWCETENNIFGCTFNPRNIALTPGGSSGGEAANLFMCGGLVGWGTDIGGSIRIPSALMGTYGLKPSSTRLPYQGVVVSTEGQEHIPSVIGPMARTISSLKMITKAVLDAEPWNLDPKVAPIPWREDVYQDTLQRKLVFGVLRDDGVIRVHPPIKRVLEHAVACLQAAGHEVVEWAPDGHLEAMTTADLFYAADGGEDIRRALEASGEPPIAHVTKLISCGPAISVYEYWQLNKRKWACQKAYLDKWNASSALSRSGRMVDLVLSPVMSHVAVPHERCGRVGYTKVWNVLDYTAGVVPAGFVDKIKDPVQEYEGRSELDRTNWEMYDPELMHGHPVGLQVVGRRLQEEKVLAGMQVLEQVLGGSHIVQEEEEEEEEEAAPRD</sequence>
<dbReference type="PANTHER" id="PTHR46072">
    <property type="entry name" value="AMIDASE-RELATED-RELATED"/>
    <property type="match status" value="1"/>
</dbReference>
<dbReference type="PIRSF" id="PIRSF001221">
    <property type="entry name" value="Amidase_fungi"/>
    <property type="match status" value="1"/>
</dbReference>
<feature type="active site" description="Charge relay system" evidence="3">
    <location>
        <position position="136"/>
    </location>
</feature>
<evidence type="ECO:0000256" key="2">
    <source>
        <dbReference type="ARBA" id="ARBA00022801"/>
    </source>
</evidence>
<evidence type="ECO:0000256" key="5">
    <source>
        <dbReference type="SAM" id="MobiDB-lite"/>
    </source>
</evidence>
<dbReference type="InParanoid" id="A0A3N4KC77"/>
<dbReference type="GO" id="GO:0016787">
    <property type="term" value="F:hydrolase activity"/>
    <property type="evidence" value="ECO:0007669"/>
    <property type="project" value="UniProtKB-KW"/>
</dbReference>
<accession>A0A3N4KC77</accession>
<proteinExistence type="inferred from homology"/>
<organism evidence="7 8">
    <name type="scientific">Morchella conica CCBAS932</name>
    <dbReference type="NCBI Taxonomy" id="1392247"/>
    <lineage>
        <taxon>Eukaryota</taxon>
        <taxon>Fungi</taxon>
        <taxon>Dikarya</taxon>
        <taxon>Ascomycota</taxon>
        <taxon>Pezizomycotina</taxon>
        <taxon>Pezizomycetes</taxon>
        <taxon>Pezizales</taxon>
        <taxon>Morchellaceae</taxon>
        <taxon>Morchella</taxon>
    </lineage>
</organism>
<dbReference type="OrthoDB" id="6428749at2759"/>
<feature type="compositionally biased region" description="Acidic residues" evidence="5">
    <location>
        <begin position="554"/>
        <end position="567"/>
    </location>
</feature>
<protein>
    <submittedName>
        <fullName evidence="7">Amidase</fullName>
    </submittedName>
</protein>
<dbReference type="PANTHER" id="PTHR46072:SF2">
    <property type="entry name" value="AMIDASE (EUROFUNG)"/>
    <property type="match status" value="1"/>
</dbReference>
<feature type="binding site" evidence="4">
    <location>
        <position position="186"/>
    </location>
    <ligand>
        <name>substrate</name>
    </ligand>
</feature>
<keyword evidence="2" id="KW-0378">Hydrolase</keyword>
<comment type="similarity">
    <text evidence="1">Belongs to the amidase family.</text>
</comment>
<dbReference type="InterPro" id="IPR023631">
    <property type="entry name" value="Amidase_dom"/>
</dbReference>
<dbReference type="Gene3D" id="3.90.1300.10">
    <property type="entry name" value="Amidase signature (AS) domain"/>
    <property type="match status" value="1"/>
</dbReference>
<feature type="domain" description="Amidase" evidence="6">
    <location>
        <begin position="83"/>
        <end position="536"/>
    </location>
</feature>
<dbReference type="EMBL" id="ML119168">
    <property type="protein sequence ID" value="RPB08106.1"/>
    <property type="molecule type" value="Genomic_DNA"/>
</dbReference>
<evidence type="ECO:0000313" key="7">
    <source>
        <dbReference type="EMBL" id="RPB08106.1"/>
    </source>
</evidence>
<feature type="region of interest" description="Disordered" evidence="5">
    <location>
        <begin position="548"/>
        <end position="567"/>
    </location>
</feature>